<dbReference type="Gene3D" id="3.90.150.10">
    <property type="entry name" value="Variant Surface Glycoprotein, subunit A domain 1"/>
    <property type="match status" value="1"/>
</dbReference>
<keyword evidence="9" id="KW-0732">Signal</keyword>
<keyword evidence="4" id="KW-0336">GPI-anchor</keyword>
<evidence type="ECO:0000259" key="10">
    <source>
        <dbReference type="Pfam" id="PF00913"/>
    </source>
</evidence>
<dbReference type="GO" id="GO:0098552">
    <property type="term" value="C:side of membrane"/>
    <property type="evidence" value="ECO:0007669"/>
    <property type="project" value="UniProtKB-KW"/>
</dbReference>
<dbReference type="GO" id="GO:0005886">
    <property type="term" value="C:plasma membrane"/>
    <property type="evidence" value="ECO:0007669"/>
    <property type="project" value="UniProtKB-SubCell"/>
</dbReference>
<feature type="compositionally biased region" description="Basic and acidic residues" evidence="8">
    <location>
        <begin position="469"/>
        <end position="479"/>
    </location>
</feature>
<dbReference type="Gene3D" id="1.10.470.10">
    <property type="entry name" value="Variant Surface Glycoprotein, subunit A, domain 2"/>
    <property type="match status" value="1"/>
</dbReference>
<dbReference type="SUPFAM" id="SSF58087">
    <property type="entry name" value="Variant surface glycoprotein (N-terminal domain)"/>
    <property type="match status" value="1"/>
</dbReference>
<protein>
    <submittedName>
        <fullName evidence="12">Variant surface glycoprotein 416</fullName>
    </submittedName>
</protein>
<keyword evidence="7" id="KW-0449">Lipoprotein</keyword>
<dbReference type="AlphaFoldDB" id="M4TD70"/>
<evidence type="ECO:0000313" key="12">
    <source>
        <dbReference type="EMBL" id="AGH60985.1"/>
    </source>
</evidence>
<dbReference type="InterPro" id="IPR019609">
    <property type="entry name" value="Variant_surf_glycoprt_trypan_C"/>
</dbReference>
<feature type="region of interest" description="Disordered" evidence="8">
    <location>
        <begin position="397"/>
        <end position="417"/>
    </location>
</feature>
<name>M4TD70_9TRYP</name>
<keyword evidence="3" id="KW-1003">Cell membrane</keyword>
<feature type="signal peptide" evidence="9">
    <location>
        <begin position="1"/>
        <end position="25"/>
    </location>
</feature>
<dbReference type="InterPro" id="IPR001812">
    <property type="entry name" value="Trypano_VSG_A_N_dom"/>
</dbReference>
<evidence type="ECO:0000256" key="1">
    <source>
        <dbReference type="ARBA" id="ARBA00002523"/>
    </source>
</evidence>
<comment type="subcellular location">
    <subcellularLocation>
        <location evidence="2">Cell membrane</location>
        <topology evidence="2">Lipid-anchor</topology>
        <topology evidence="2">GPI-anchor</topology>
    </subcellularLocation>
</comment>
<feature type="compositionally biased region" description="Basic and acidic residues" evidence="8">
    <location>
        <begin position="447"/>
        <end position="461"/>
    </location>
</feature>
<dbReference type="Gene3D" id="3.30.1680.40">
    <property type="match status" value="1"/>
</dbReference>
<evidence type="ECO:0000256" key="9">
    <source>
        <dbReference type="SAM" id="SignalP"/>
    </source>
</evidence>
<proteinExistence type="predicted"/>
<dbReference type="GO" id="GO:0042783">
    <property type="term" value="P:symbiont-mediated evasion of host immune response"/>
    <property type="evidence" value="ECO:0007669"/>
    <property type="project" value="InterPro"/>
</dbReference>
<keyword evidence="6" id="KW-0325">Glycoprotein</keyword>
<dbReference type="Pfam" id="PF10659">
    <property type="entry name" value="Trypan_glycop_C"/>
    <property type="match status" value="1"/>
</dbReference>
<accession>M4TD70</accession>
<feature type="chain" id="PRO_5004058558" evidence="9">
    <location>
        <begin position="26"/>
        <end position="513"/>
    </location>
</feature>
<feature type="domain" description="Trypanosome variant surface glycoprotein A-type N-terminal" evidence="10">
    <location>
        <begin position="13"/>
        <end position="381"/>
    </location>
</feature>
<comment type="function">
    <text evidence="1">VSG forms a coat on the surface of the parasite. The trypanosome evades the immune response of the host by expressing a series of antigenically distinct VSGs from an estimated 1000 VSG genes.</text>
</comment>
<reference evidence="12" key="1">
    <citation type="submission" date="2013-02" db="EMBL/GenBank/DDBJ databases">
        <authorList>
            <person name="Cross G.A.M."/>
            <person name="Kim H.-S."/>
            <person name="Wickstead B."/>
        </authorList>
    </citation>
    <scope>NUCLEOTIDE SEQUENCE</scope>
    <source>
        <strain evidence="12">Lister 427</strain>
    </source>
</reference>
<sequence>MSTKHLIRTLLAAVALLAKLQEGEATGADALPVEQRTQLCAVAEEMATIAPAVATHATEILNQEAERLRTVLKLRIYIQQQTGKKAMLTTVLEQAYTGKCKTSLGTLRTEVATGAAFVDAAAYLAGRIGEALDFLADIHESGGSGAGCLSESKSAVVQGRSKINNCGKARKATTTTTTMPTTELNSEGFPKLKNAVGTTKVVHGTAFCHMLSKSTNTGINDQAVAGSPTIVDGYVKLAAGGTPFTLEDLTDLTANKKQTQAPHFTAAFNAKTAYKQAETMACDPNALTIADIKNTAEARELFWRLLHNGTGKYDDVSSAEQIKKEIEAAFRPATKFATTWLEPALKNKVAKEAVGEEGNGQIELETENDIDKLQRILNYYTGLAIKRELMATVTGTGSNPACTSEAKPSKKTPTKEDCKEHTEKDACQNAGCKFDNSKKDGEKCFADPEAKTENKEGKDGKTTSSSTCADKEQKDCKSPDCKWENNTCKDSSILLNKQFALSVVSAAFMALLF</sequence>
<evidence type="ECO:0000259" key="11">
    <source>
        <dbReference type="Pfam" id="PF10659"/>
    </source>
</evidence>
<evidence type="ECO:0000256" key="6">
    <source>
        <dbReference type="ARBA" id="ARBA00023180"/>
    </source>
</evidence>
<evidence type="ECO:0000256" key="5">
    <source>
        <dbReference type="ARBA" id="ARBA00023136"/>
    </source>
</evidence>
<organism evidence="12">
    <name type="scientific">Trypanosoma brucei</name>
    <dbReference type="NCBI Taxonomy" id="5691"/>
    <lineage>
        <taxon>Eukaryota</taxon>
        <taxon>Discoba</taxon>
        <taxon>Euglenozoa</taxon>
        <taxon>Kinetoplastea</taxon>
        <taxon>Metakinetoplastina</taxon>
        <taxon>Trypanosomatida</taxon>
        <taxon>Trypanosomatidae</taxon>
        <taxon>Trypanosoma</taxon>
    </lineage>
</organism>
<evidence type="ECO:0000256" key="2">
    <source>
        <dbReference type="ARBA" id="ARBA00004609"/>
    </source>
</evidence>
<reference evidence="12" key="2">
    <citation type="journal article" date="2014" name="Mol. Biochem. Parasitol.">
        <title>Capturing the variant surface glycoprotein repertoire (the VSGnome) of Trypanosoma brucei Lister 427.</title>
        <authorList>
            <person name="Cross G.A."/>
            <person name="Kim H.S."/>
            <person name="Wickstead B."/>
        </authorList>
    </citation>
    <scope>NUCLEOTIDE SEQUENCE</scope>
    <source>
        <strain evidence="12">Lister 427</strain>
    </source>
</reference>
<evidence type="ECO:0000256" key="4">
    <source>
        <dbReference type="ARBA" id="ARBA00022622"/>
    </source>
</evidence>
<feature type="region of interest" description="Disordered" evidence="8">
    <location>
        <begin position="447"/>
        <end position="479"/>
    </location>
</feature>
<dbReference type="Pfam" id="PF00913">
    <property type="entry name" value="Trypan_glycop"/>
    <property type="match status" value="1"/>
</dbReference>
<dbReference type="EMBL" id="KC613554">
    <property type="protein sequence ID" value="AGH60985.1"/>
    <property type="molecule type" value="Genomic_DNA"/>
</dbReference>
<evidence type="ECO:0000256" key="3">
    <source>
        <dbReference type="ARBA" id="ARBA00022475"/>
    </source>
</evidence>
<evidence type="ECO:0000256" key="7">
    <source>
        <dbReference type="ARBA" id="ARBA00023288"/>
    </source>
</evidence>
<dbReference type="VEuPathDB" id="TriTrypDB:Tb427_000632100"/>
<keyword evidence="5" id="KW-0472">Membrane</keyword>
<evidence type="ECO:0000256" key="8">
    <source>
        <dbReference type="SAM" id="MobiDB-lite"/>
    </source>
</evidence>
<feature type="domain" description="Trypanosome variant surface glycoprotein C-terminal" evidence="11">
    <location>
        <begin position="418"/>
        <end position="512"/>
    </location>
</feature>